<reference evidence="2" key="1">
    <citation type="submission" date="2025-08" db="UniProtKB">
        <authorList>
            <consortium name="RefSeq"/>
        </authorList>
    </citation>
    <scope>IDENTIFICATION</scope>
</reference>
<name>A0AC55DB57_ECHTE</name>
<protein>
    <submittedName>
        <fullName evidence="2">FAST kinase domain-containing protein 1, mitochondrial-like</fullName>
    </submittedName>
</protein>
<gene>
    <name evidence="2" type="primary">LOC123522035</name>
</gene>
<dbReference type="RefSeq" id="XP_045148983.1">
    <property type="nucleotide sequence ID" value="XM_045293048.1"/>
</dbReference>
<feature type="non-terminal residue" evidence="2">
    <location>
        <position position="175"/>
    </location>
</feature>
<organism evidence="1 2">
    <name type="scientific">Echinops telfairi</name>
    <name type="common">Lesser hedgehog tenrec</name>
    <dbReference type="NCBI Taxonomy" id="9371"/>
    <lineage>
        <taxon>Eukaryota</taxon>
        <taxon>Metazoa</taxon>
        <taxon>Chordata</taxon>
        <taxon>Craniata</taxon>
        <taxon>Vertebrata</taxon>
        <taxon>Euteleostomi</taxon>
        <taxon>Mammalia</taxon>
        <taxon>Eutheria</taxon>
        <taxon>Afrotheria</taxon>
        <taxon>Tenrecidae</taxon>
        <taxon>Tenrecinae</taxon>
        <taxon>Echinops</taxon>
    </lineage>
</organism>
<sequence>MFLFLRALSVVMVSTSSLISRHFQERLINKTELLIDTLDSSQVNIARRILQFLRNVKYNHQPLLEKCNKVFLSNVHDLDLDSISKINELYQSLQFHSLEFMQMAKKKLTEMIPLCDDQASFVKLFVVLGPWAGPEEREQLTSTVLLMSEELTSQQALAVLGAMEEMESRNSQLIK</sequence>
<keyword evidence="1" id="KW-1185">Reference proteome</keyword>
<evidence type="ECO:0000313" key="2">
    <source>
        <dbReference type="RefSeq" id="XP_045148983.1"/>
    </source>
</evidence>
<accession>A0AC55DB57</accession>
<dbReference type="Proteomes" id="UP000694863">
    <property type="component" value="Unplaced"/>
</dbReference>
<evidence type="ECO:0000313" key="1">
    <source>
        <dbReference type="Proteomes" id="UP000694863"/>
    </source>
</evidence>
<proteinExistence type="predicted"/>